<evidence type="ECO:0000313" key="4">
    <source>
        <dbReference type="Proteomes" id="UP000663834"/>
    </source>
</evidence>
<reference evidence="2" key="1">
    <citation type="submission" date="2021-02" db="EMBL/GenBank/DDBJ databases">
        <authorList>
            <person name="Nowell W R."/>
        </authorList>
    </citation>
    <scope>NUCLEOTIDE SEQUENCE</scope>
</reference>
<dbReference type="Proteomes" id="UP000663834">
    <property type="component" value="Unassembled WGS sequence"/>
</dbReference>
<sequence length="103" mass="11979">MLRVFILLLLPLASTNISQEELNDYDLLTNFTKYNDPDLSHVLDQAIPSTIYNYITNKYMNDDNSIENEPALIYELGKAPRRISVRRNRSEPIGSAEFRRFPN</sequence>
<dbReference type="EMBL" id="CAJNOW010019829">
    <property type="protein sequence ID" value="CAF1675341.1"/>
    <property type="molecule type" value="Genomic_DNA"/>
</dbReference>
<dbReference type="EMBL" id="CAJOBI010004099">
    <property type="protein sequence ID" value="CAF3990901.1"/>
    <property type="molecule type" value="Genomic_DNA"/>
</dbReference>
<evidence type="ECO:0000313" key="2">
    <source>
        <dbReference type="EMBL" id="CAF1675341.1"/>
    </source>
</evidence>
<feature type="signal peptide" evidence="1">
    <location>
        <begin position="1"/>
        <end position="15"/>
    </location>
</feature>
<keyword evidence="1" id="KW-0732">Signal</keyword>
<evidence type="ECO:0000256" key="1">
    <source>
        <dbReference type="SAM" id="SignalP"/>
    </source>
</evidence>
<dbReference type="AlphaFoldDB" id="A0A816GLT8"/>
<comment type="caution">
    <text evidence="2">The sequence shown here is derived from an EMBL/GenBank/DDBJ whole genome shotgun (WGS) entry which is preliminary data.</text>
</comment>
<feature type="chain" id="PRO_5036230102" evidence="1">
    <location>
        <begin position="16"/>
        <end position="103"/>
    </location>
</feature>
<organism evidence="2 4">
    <name type="scientific">Rotaria magnacalcarata</name>
    <dbReference type="NCBI Taxonomy" id="392030"/>
    <lineage>
        <taxon>Eukaryota</taxon>
        <taxon>Metazoa</taxon>
        <taxon>Spiralia</taxon>
        <taxon>Gnathifera</taxon>
        <taxon>Rotifera</taxon>
        <taxon>Eurotatoria</taxon>
        <taxon>Bdelloidea</taxon>
        <taxon>Philodinida</taxon>
        <taxon>Philodinidae</taxon>
        <taxon>Rotaria</taxon>
    </lineage>
</organism>
<evidence type="ECO:0000313" key="3">
    <source>
        <dbReference type="EMBL" id="CAF3990901.1"/>
    </source>
</evidence>
<protein>
    <submittedName>
        <fullName evidence="2">Uncharacterized protein</fullName>
    </submittedName>
</protein>
<accession>A0A816GLT8</accession>
<dbReference type="Proteomes" id="UP000676336">
    <property type="component" value="Unassembled WGS sequence"/>
</dbReference>
<name>A0A816GLT8_9BILA</name>
<proteinExistence type="predicted"/>
<gene>
    <name evidence="2" type="ORF">KQP761_LOCUS35231</name>
    <name evidence="3" type="ORF">SMN809_LOCUS11393</name>
</gene>